<evidence type="ECO:0000256" key="2">
    <source>
        <dbReference type="ARBA" id="ARBA00023125"/>
    </source>
</evidence>
<dbReference type="InterPro" id="IPR009057">
    <property type="entry name" value="Homeodomain-like_sf"/>
</dbReference>
<dbReference type="SUPFAM" id="SSF46689">
    <property type="entry name" value="Homeodomain-like"/>
    <property type="match status" value="1"/>
</dbReference>
<keyword evidence="4" id="KW-0472">Membrane</keyword>
<feature type="transmembrane region" description="Helical" evidence="4">
    <location>
        <begin position="95"/>
        <end position="115"/>
    </location>
</feature>
<dbReference type="STRING" id="869212.Turpa_0198"/>
<dbReference type="Gene3D" id="1.10.10.60">
    <property type="entry name" value="Homeodomain-like"/>
    <property type="match status" value="2"/>
</dbReference>
<keyword evidence="4" id="KW-0812">Transmembrane</keyword>
<name>I4B0Q3_TURPD</name>
<accession>I4B0Q3</accession>
<dbReference type="EMBL" id="CP002959">
    <property type="protein sequence ID" value="AFM10860.1"/>
    <property type="molecule type" value="Genomic_DNA"/>
</dbReference>
<dbReference type="RefSeq" id="WP_014801381.1">
    <property type="nucleotide sequence ID" value="NC_018020.1"/>
</dbReference>
<keyword evidence="2" id="KW-0238">DNA-binding</keyword>
<dbReference type="PANTHER" id="PTHR43280:SF29">
    <property type="entry name" value="ARAC-FAMILY TRANSCRIPTIONAL REGULATOR"/>
    <property type="match status" value="1"/>
</dbReference>
<dbReference type="InterPro" id="IPR018062">
    <property type="entry name" value="HTH_AraC-typ_CS"/>
</dbReference>
<evidence type="ECO:0000313" key="7">
    <source>
        <dbReference type="Proteomes" id="UP000006048"/>
    </source>
</evidence>
<keyword evidence="7" id="KW-1185">Reference proteome</keyword>
<protein>
    <submittedName>
        <fullName evidence="6">Transcriptional regulator, AraC family</fullName>
    </submittedName>
</protein>
<dbReference type="OrthoDB" id="9778008at2"/>
<dbReference type="Pfam" id="PF12833">
    <property type="entry name" value="HTH_18"/>
    <property type="match status" value="1"/>
</dbReference>
<dbReference type="InterPro" id="IPR018060">
    <property type="entry name" value="HTH_AraC"/>
</dbReference>
<dbReference type="SMART" id="SM00342">
    <property type="entry name" value="HTH_ARAC"/>
    <property type="match status" value="1"/>
</dbReference>
<sequence length="370" mass="41921">MAELTGLVGTIGAGTAFYTGLLLVLGRHRKTVRLLGGAFFFIFAAILLLFTRFLLDRYISLPHLAFVHLPIVMLAGPAIYFFLRFVAEPNFRLKPVYLLHLLLALAVTLYMSDIYSISAESKRQMLAHSQPLPEYVIPSLRVVFLITYTAPLVYFLLSVRYLRPFFSRLTANEFSFLRAMRVFLLICAVATAMMIATLIGGDWMNVKVLALSAYSLAVVLAFVALARNQHFPELLVRDARRYDRLKGRSETKVQQLERLIVGERLFAAENLRIADLAQRLGLRPDQLSQLINDNFGMNFNRYVNRLRIEEAKRRLADDQPLSILRIAYECGFATKSAFNAAFKLETGQTPTGFAKNRGLSGIREKKRPES</sequence>
<dbReference type="PROSITE" id="PS00041">
    <property type="entry name" value="HTH_ARAC_FAMILY_1"/>
    <property type="match status" value="1"/>
</dbReference>
<feature type="transmembrane region" description="Helical" evidence="4">
    <location>
        <begin position="135"/>
        <end position="157"/>
    </location>
</feature>
<feature type="transmembrane region" description="Helical" evidence="4">
    <location>
        <begin position="32"/>
        <end position="55"/>
    </location>
</feature>
<feature type="domain" description="HTH araC/xylS-type" evidence="5">
    <location>
        <begin position="257"/>
        <end position="356"/>
    </location>
</feature>
<evidence type="ECO:0000256" key="4">
    <source>
        <dbReference type="SAM" id="Phobius"/>
    </source>
</evidence>
<dbReference type="GO" id="GO:0003700">
    <property type="term" value="F:DNA-binding transcription factor activity"/>
    <property type="evidence" value="ECO:0007669"/>
    <property type="project" value="InterPro"/>
</dbReference>
<dbReference type="AlphaFoldDB" id="I4B0Q3"/>
<gene>
    <name evidence="6" type="ordered locus">Turpa_0198</name>
</gene>
<proteinExistence type="predicted"/>
<dbReference type="Proteomes" id="UP000006048">
    <property type="component" value="Chromosome"/>
</dbReference>
<keyword evidence="4" id="KW-1133">Transmembrane helix</keyword>
<organism evidence="6 7">
    <name type="scientific">Turneriella parva (strain ATCC BAA-1111 / DSM 21527 / NCTC 11395 / H)</name>
    <name type="common">Leptospira parva</name>
    <dbReference type="NCBI Taxonomy" id="869212"/>
    <lineage>
        <taxon>Bacteria</taxon>
        <taxon>Pseudomonadati</taxon>
        <taxon>Spirochaetota</taxon>
        <taxon>Spirochaetia</taxon>
        <taxon>Leptospirales</taxon>
        <taxon>Leptospiraceae</taxon>
        <taxon>Turneriella</taxon>
    </lineage>
</organism>
<evidence type="ECO:0000313" key="6">
    <source>
        <dbReference type="EMBL" id="AFM10860.1"/>
    </source>
</evidence>
<dbReference type="HOGENOM" id="CLU_041408_4_2_12"/>
<dbReference type="PROSITE" id="PS01124">
    <property type="entry name" value="HTH_ARAC_FAMILY_2"/>
    <property type="match status" value="1"/>
</dbReference>
<keyword evidence="3" id="KW-0804">Transcription</keyword>
<feature type="transmembrane region" description="Helical" evidence="4">
    <location>
        <begin position="206"/>
        <end position="226"/>
    </location>
</feature>
<feature type="transmembrane region" description="Helical" evidence="4">
    <location>
        <begin position="61"/>
        <end position="83"/>
    </location>
</feature>
<feature type="transmembrane region" description="Helical" evidence="4">
    <location>
        <begin position="6"/>
        <end position="25"/>
    </location>
</feature>
<dbReference type="PATRIC" id="fig|869212.3.peg.156"/>
<evidence type="ECO:0000256" key="1">
    <source>
        <dbReference type="ARBA" id="ARBA00023015"/>
    </source>
</evidence>
<evidence type="ECO:0000259" key="5">
    <source>
        <dbReference type="PROSITE" id="PS01124"/>
    </source>
</evidence>
<reference evidence="6 7" key="1">
    <citation type="submission" date="2012-06" db="EMBL/GenBank/DDBJ databases">
        <title>The complete chromosome of genome of Turneriella parva DSM 21527.</title>
        <authorList>
            <consortium name="US DOE Joint Genome Institute (JGI-PGF)"/>
            <person name="Lucas S."/>
            <person name="Han J."/>
            <person name="Lapidus A."/>
            <person name="Bruce D."/>
            <person name="Goodwin L."/>
            <person name="Pitluck S."/>
            <person name="Peters L."/>
            <person name="Kyrpides N."/>
            <person name="Mavromatis K."/>
            <person name="Ivanova N."/>
            <person name="Mikhailova N."/>
            <person name="Chertkov O."/>
            <person name="Detter J.C."/>
            <person name="Tapia R."/>
            <person name="Han C."/>
            <person name="Land M."/>
            <person name="Hauser L."/>
            <person name="Markowitz V."/>
            <person name="Cheng J.-F."/>
            <person name="Hugenholtz P."/>
            <person name="Woyke T."/>
            <person name="Wu D."/>
            <person name="Gronow S."/>
            <person name="Wellnitz S."/>
            <person name="Brambilla E."/>
            <person name="Klenk H.-P."/>
            <person name="Eisen J.A."/>
        </authorList>
    </citation>
    <scope>NUCLEOTIDE SEQUENCE [LARGE SCALE GENOMIC DNA]</scope>
    <source>
        <strain evidence="7">ATCC BAA-1111 / DSM 21527 / NCTC 11395 / H</strain>
    </source>
</reference>
<dbReference type="KEGG" id="tpx:Turpa_0198"/>
<feature type="transmembrane region" description="Helical" evidence="4">
    <location>
        <begin position="178"/>
        <end position="200"/>
    </location>
</feature>
<dbReference type="GO" id="GO:0043565">
    <property type="term" value="F:sequence-specific DNA binding"/>
    <property type="evidence" value="ECO:0007669"/>
    <property type="project" value="InterPro"/>
</dbReference>
<dbReference type="PANTHER" id="PTHR43280">
    <property type="entry name" value="ARAC-FAMILY TRANSCRIPTIONAL REGULATOR"/>
    <property type="match status" value="1"/>
</dbReference>
<evidence type="ECO:0000256" key="3">
    <source>
        <dbReference type="ARBA" id="ARBA00023163"/>
    </source>
</evidence>
<keyword evidence="1" id="KW-0805">Transcription regulation</keyword>